<evidence type="ECO:0000256" key="2">
    <source>
        <dbReference type="ARBA" id="ARBA00023143"/>
    </source>
</evidence>
<feature type="domain" description="Flagellin N-terminal" evidence="4">
    <location>
        <begin position="17"/>
        <end position="152"/>
    </location>
</feature>
<dbReference type="InterPro" id="IPR001492">
    <property type="entry name" value="Flagellin"/>
</dbReference>
<dbReference type="GO" id="GO:0009288">
    <property type="term" value="C:bacterial-type flagellum"/>
    <property type="evidence" value="ECO:0007669"/>
    <property type="project" value="UniProtKB-SubCell"/>
</dbReference>
<dbReference type="Gene3D" id="6.10.10.10">
    <property type="entry name" value="Flagellar export chaperone, C-terminal domain"/>
    <property type="match status" value="1"/>
</dbReference>
<dbReference type="InterPro" id="IPR042187">
    <property type="entry name" value="Flagellin_C_sub2"/>
</dbReference>
<evidence type="ECO:0000313" key="6">
    <source>
        <dbReference type="EMBL" id="PKK90186.1"/>
    </source>
</evidence>
<comment type="function">
    <text evidence="3">Flagellin is the subunit protein which polymerizes to form the filaments of bacterial flagella.</text>
</comment>
<accession>A0A2N1PPB8</accession>
<reference evidence="6 7" key="1">
    <citation type="journal article" date="2017" name="ISME J.">
        <title>Potential for microbial H2 and metal transformations associated with novel bacteria and archaea in deep terrestrial subsurface sediments.</title>
        <authorList>
            <person name="Hernsdorf A.W."/>
            <person name="Amano Y."/>
            <person name="Miyakawa K."/>
            <person name="Ise K."/>
            <person name="Suzuki Y."/>
            <person name="Anantharaman K."/>
            <person name="Probst A."/>
            <person name="Burstein D."/>
            <person name="Thomas B.C."/>
            <person name="Banfield J.F."/>
        </authorList>
    </citation>
    <scope>NUCLEOTIDE SEQUENCE [LARGE SCALE GENOMIC DNA]</scope>
    <source>
        <strain evidence="6">HGW-Wallbacteria-1</strain>
    </source>
</reference>
<comment type="similarity">
    <text evidence="1 3">Belongs to the bacterial flagellin family.</text>
</comment>
<keyword evidence="3" id="KW-0964">Secreted</keyword>
<evidence type="ECO:0000259" key="5">
    <source>
        <dbReference type="Pfam" id="PF00700"/>
    </source>
</evidence>
<dbReference type="GO" id="GO:0005576">
    <property type="term" value="C:extracellular region"/>
    <property type="evidence" value="ECO:0007669"/>
    <property type="project" value="UniProtKB-SubCell"/>
</dbReference>
<evidence type="ECO:0000256" key="1">
    <source>
        <dbReference type="ARBA" id="ARBA00005709"/>
    </source>
</evidence>
<evidence type="ECO:0000256" key="3">
    <source>
        <dbReference type="RuleBase" id="RU362073"/>
    </source>
</evidence>
<keyword evidence="2 3" id="KW-0975">Bacterial flagellum</keyword>
<dbReference type="PANTHER" id="PTHR42792:SF2">
    <property type="entry name" value="FLAGELLIN"/>
    <property type="match status" value="1"/>
</dbReference>
<gene>
    <name evidence="6" type="ORF">CVV64_10685</name>
</gene>
<dbReference type="PANTHER" id="PTHR42792">
    <property type="entry name" value="FLAGELLIN"/>
    <property type="match status" value="1"/>
</dbReference>
<name>A0A2N1PPB8_9BACT</name>
<dbReference type="Gene3D" id="1.20.1330.10">
    <property type="entry name" value="f41 fragment of flagellin, N-terminal domain"/>
    <property type="match status" value="2"/>
</dbReference>
<comment type="subcellular location">
    <subcellularLocation>
        <location evidence="3">Secreted</location>
    </subcellularLocation>
    <subcellularLocation>
        <location evidence="3">Bacterial flagellum</location>
    </subcellularLocation>
</comment>
<protein>
    <recommendedName>
        <fullName evidence="3">Flagellin</fullName>
    </recommendedName>
</protein>
<dbReference type="InterPro" id="IPR001029">
    <property type="entry name" value="Flagellin_N"/>
</dbReference>
<proteinExistence type="inferred from homology"/>
<dbReference type="PRINTS" id="PR00207">
    <property type="entry name" value="FLAGELLIN"/>
</dbReference>
<dbReference type="Pfam" id="PF00700">
    <property type="entry name" value="Flagellin_C"/>
    <property type="match status" value="1"/>
</dbReference>
<dbReference type="EMBL" id="PGXC01000007">
    <property type="protein sequence ID" value="PKK90186.1"/>
    <property type="molecule type" value="Genomic_DNA"/>
</dbReference>
<dbReference type="Proteomes" id="UP000233256">
    <property type="component" value="Unassembled WGS sequence"/>
</dbReference>
<dbReference type="SUPFAM" id="SSF64518">
    <property type="entry name" value="Phase 1 flagellin"/>
    <property type="match status" value="1"/>
</dbReference>
<organism evidence="6 7">
    <name type="scientific">Candidatus Wallbacteria bacterium HGW-Wallbacteria-1</name>
    <dbReference type="NCBI Taxonomy" id="2013854"/>
    <lineage>
        <taxon>Bacteria</taxon>
        <taxon>Candidatus Walliibacteriota</taxon>
    </lineage>
</organism>
<feature type="domain" description="Flagellin C-terminal" evidence="5">
    <location>
        <begin position="498"/>
        <end position="580"/>
    </location>
</feature>
<dbReference type="InterPro" id="IPR046358">
    <property type="entry name" value="Flagellin_C"/>
</dbReference>
<dbReference type="AlphaFoldDB" id="A0A2N1PPB8"/>
<dbReference type="GO" id="GO:0005198">
    <property type="term" value="F:structural molecule activity"/>
    <property type="evidence" value="ECO:0007669"/>
    <property type="project" value="UniProtKB-UniRule"/>
</dbReference>
<comment type="caution">
    <text evidence="6">The sequence shown here is derived from an EMBL/GenBank/DDBJ whole genome shotgun (WGS) entry which is preliminary data.</text>
</comment>
<evidence type="ECO:0000259" key="4">
    <source>
        <dbReference type="Pfam" id="PF00669"/>
    </source>
</evidence>
<evidence type="ECO:0000313" key="7">
    <source>
        <dbReference type="Proteomes" id="UP000233256"/>
    </source>
</evidence>
<dbReference type="Pfam" id="PF00669">
    <property type="entry name" value="Flagellin_N"/>
    <property type="match status" value="1"/>
</dbReference>
<sequence length="581" mass="61469">METSWQHYHGGMLKMRVNNNIFAQNSYRNLFNTNNSLGKSIEKLSSGLRINRAADDAAGLGVSEKLRAQISGLDVAMTNAQDGIAVIQTAEGALDRTHAILRRVRDLTEASANGDKTDDDRAKYQAEVDQLLDEIDRISTTTEYNTKKLLTGAMGASVTEDKSKLDQNASAADASKNLIGKVSVDGNIVQAGIYTIQLATDIDNTSDKMTNDQYAAGQSLEAAAPVGAEWDGTDTLYDAFAMDSAGGETETITFSMPSMDKKVSVTLAQSDTINQAVEKMQSSLDSVGMEIDVSYNIDGQGGDGAFQFEARKRGDIYNFFASGLNSSGTGNEVIIENDATNGTAAADDAEAAATTNDGIYGGDGNGFEAIAAAGTFDIQVYAPDGTTTTLTSHSSNFVSDMATQDASRALDNFGIQQGIVGFSFNLNIDDVTTSYAADAYKVGIEVNGGLTLQAGPNQGADHRITVAIDSMSSSALGISGLDVSTQGAAQNVMDSNDIDTAVAKVSLTRGNLGAMQNRLEHTIKNLGVTRENLAASESRIRDADMAKEMMEFTKQQIMQQTGIAMLAQSNLSTQSVLQLLG</sequence>